<reference evidence="1 2" key="2">
    <citation type="journal article" date="2018" name="Nature">
        <title>Mutant phenotypes for thousands of bacterial genes of unknown function.</title>
        <authorList>
            <person name="Price M.N."/>
            <person name="Wetmore K.M."/>
            <person name="Waters R.J."/>
            <person name="Callaghan M."/>
            <person name="Ray J."/>
            <person name="Liu H."/>
            <person name="Kuehl J.V."/>
            <person name="Melnyk R.A."/>
            <person name="Lamson J.S."/>
            <person name="Suh Y."/>
            <person name="Carlson H.K."/>
            <person name="Esquivel Z."/>
            <person name="Sadeeshkumar H."/>
            <person name="Chakraborty R."/>
            <person name="Zane G.M."/>
            <person name="Rubin B.E."/>
            <person name="Wall J.D."/>
            <person name="Visel A."/>
            <person name="Bristow J."/>
            <person name="Blow M.J."/>
            <person name="Arkin A.P."/>
            <person name="Deutschbauer A.M."/>
        </authorList>
    </citation>
    <scope>NUCLEOTIDE SEQUENCE [LARGE SCALE GENOMIC DNA]</scope>
    <source>
        <strain evidence="1 2">FW300-N2E3</strain>
    </source>
</reference>
<name>A0A0N7H152_PSEFL</name>
<dbReference type="Proteomes" id="UP000066487">
    <property type="component" value="Chromosome"/>
</dbReference>
<organism evidence="1 2">
    <name type="scientific">Pseudomonas fluorescens</name>
    <dbReference type="NCBI Taxonomy" id="294"/>
    <lineage>
        <taxon>Bacteria</taxon>
        <taxon>Pseudomonadati</taxon>
        <taxon>Pseudomonadota</taxon>
        <taxon>Gammaproteobacteria</taxon>
        <taxon>Pseudomonadales</taxon>
        <taxon>Pseudomonadaceae</taxon>
        <taxon>Pseudomonas</taxon>
    </lineage>
</organism>
<dbReference type="OrthoDB" id="7026849at2"/>
<reference evidence="2" key="1">
    <citation type="submission" date="2015-09" db="EMBL/GenBank/DDBJ databases">
        <title>Whole genome sequence of Pseudomonas fluorescens FW300-N2E3.</title>
        <authorList>
            <person name="Ray J."/>
            <person name="Melnyk R."/>
            <person name="Deutschbauer A."/>
        </authorList>
    </citation>
    <scope>NUCLEOTIDE SEQUENCE [LARGE SCALE GENOMIC DNA]</scope>
    <source>
        <strain evidence="2">FW300-N2E3</strain>
    </source>
</reference>
<dbReference type="AlphaFoldDB" id="A0A0N7H152"/>
<sequence length="99" mass="11417">MDDDLDFAQAHHIKLSGFGLVELVKDKEQSSYRANMIFTDSEEGKGRESYLEGDTLKPLLLKRDYISCVFRVHTTRYKTYFSTVMHVPTADLLKAINKK</sequence>
<dbReference type="EMBL" id="CP012830">
    <property type="protein sequence ID" value="ALI04972.1"/>
    <property type="molecule type" value="Genomic_DNA"/>
</dbReference>
<evidence type="ECO:0000313" key="2">
    <source>
        <dbReference type="Proteomes" id="UP000066487"/>
    </source>
</evidence>
<evidence type="ECO:0000313" key="1">
    <source>
        <dbReference type="EMBL" id="ALI04972.1"/>
    </source>
</evidence>
<gene>
    <name evidence="1" type="ORF">AO353_01275</name>
</gene>
<proteinExistence type="predicted"/>
<protein>
    <submittedName>
        <fullName evidence="1">Uncharacterized protein</fullName>
    </submittedName>
</protein>
<accession>A0A0N7H152</accession>